<reference evidence="2" key="1">
    <citation type="submission" date="2014-11" db="EMBL/GenBank/DDBJ databases">
        <authorList>
            <person name="Amaro Gonzalez C."/>
        </authorList>
    </citation>
    <scope>NUCLEOTIDE SEQUENCE</scope>
</reference>
<protein>
    <submittedName>
        <fullName evidence="2">Uncharacterized protein</fullName>
    </submittedName>
</protein>
<feature type="transmembrane region" description="Helical" evidence="1">
    <location>
        <begin position="46"/>
        <end position="69"/>
    </location>
</feature>
<accession>A0A0E9WW67</accession>
<dbReference type="AlphaFoldDB" id="A0A0E9WW67"/>
<name>A0A0E9WW67_ANGAN</name>
<evidence type="ECO:0000313" key="2">
    <source>
        <dbReference type="EMBL" id="JAH94692.1"/>
    </source>
</evidence>
<keyword evidence="1" id="KW-0812">Transmembrane</keyword>
<keyword evidence="1" id="KW-1133">Transmembrane helix</keyword>
<evidence type="ECO:0000256" key="1">
    <source>
        <dbReference type="SAM" id="Phobius"/>
    </source>
</evidence>
<dbReference type="EMBL" id="GBXM01013885">
    <property type="protein sequence ID" value="JAH94692.1"/>
    <property type="molecule type" value="Transcribed_RNA"/>
</dbReference>
<organism evidence="2">
    <name type="scientific">Anguilla anguilla</name>
    <name type="common">European freshwater eel</name>
    <name type="synonym">Muraena anguilla</name>
    <dbReference type="NCBI Taxonomy" id="7936"/>
    <lineage>
        <taxon>Eukaryota</taxon>
        <taxon>Metazoa</taxon>
        <taxon>Chordata</taxon>
        <taxon>Craniata</taxon>
        <taxon>Vertebrata</taxon>
        <taxon>Euteleostomi</taxon>
        <taxon>Actinopterygii</taxon>
        <taxon>Neopterygii</taxon>
        <taxon>Teleostei</taxon>
        <taxon>Anguilliformes</taxon>
        <taxon>Anguillidae</taxon>
        <taxon>Anguilla</taxon>
    </lineage>
</organism>
<reference evidence="2" key="2">
    <citation type="journal article" date="2015" name="Fish Shellfish Immunol.">
        <title>Early steps in the European eel (Anguilla anguilla)-Vibrio vulnificus interaction in the gills: Role of the RtxA13 toxin.</title>
        <authorList>
            <person name="Callol A."/>
            <person name="Pajuelo D."/>
            <person name="Ebbesson L."/>
            <person name="Teles M."/>
            <person name="MacKenzie S."/>
            <person name="Amaro C."/>
        </authorList>
    </citation>
    <scope>NUCLEOTIDE SEQUENCE</scope>
</reference>
<sequence length="70" mass="7928">MFFEVLPLVFMWPASIVHKSFSSPWRAKIGADDHRALQTVAKCVKVSVFWVFVFSLAGPFSLLPQLSLFV</sequence>
<proteinExistence type="predicted"/>
<keyword evidence="1" id="KW-0472">Membrane</keyword>